<dbReference type="Pfam" id="PF04307">
    <property type="entry name" value="YdjM"/>
    <property type="match status" value="1"/>
</dbReference>
<dbReference type="EMBL" id="RKLQ01000002">
    <property type="protein sequence ID" value="MBX0304162.1"/>
    <property type="molecule type" value="Genomic_DNA"/>
</dbReference>
<feature type="transmembrane region" description="Helical" evidence="1">
    <location>
        <begin position="29"/>
        <end position="53"/>
    </location>
</feature>
<dbReference type="GO" id="GO:0016787">
    <property type="term" value="F:hydrolase activity"/>
    <property type="evidence" value="ECO:0007669"/>
    <property type="project" value="UniProtKB-KW"/>
</dbReference>
<dbReference type="AlphaFoldDB" id="A0A8J7YEU0"/>
<comment type="caution">
    <text evidence="2">The sequence shown here is derived from an EMBL/GenBank/DDBJ whole genome shotgun (WGS) entry which is preliminary data.</text>
</comment>
<keyword evidence="1" id="KW-0472">Membrane</keyword>
<evidence type="ECO:0000313" key="3">
    <source>
        <dbReference type="Proteomes" id="UP000783863"/>
    </source>
</evidence>
<dbReference type="RefSeq" id="WP_220588390.1">
    <property type="nucleotide sequence ID" value="NZ_RKLQ01000002.1"/>
</dbReference>
<accession>A0A8J7YEU0</accession>
<organism evidence="2 3">
    <name type="scientific">Haloarcula salinisoli</name>
    <dbReference type="NCBI Taxonomy" id="2487746"/>
    <lineage>
        <taxon>Archaea</taxon>
        <taxon>Methanobacteriati</taxon>
        <taxon>Methanobacteriota</taxon>
        <taxon>Stenosarchaea group</taxon>
        <taxon>Halobacteria</taxon>
        <taxon>Halobacteriales</taxon>
        <taxon>Haloarculaceae</taxon>
        <taxon>Haloarcula</taxon>
    </lineage>
</organism>
<proteinExistence type="predicted"/>
<feature type="transmembrane region" description="Helical" evidence="1">
    <location>
        <begin position="103"/>
        <end position="120"/>
    </location>
</feature>
<feature type="transmembrane region" description="Helical" evidence="1">
    <location>
        <begin position="59"/>
        <end position="82"/>
    </location>
</feature>
<evidence type="ECO:0000256" key="1">
    <source>
        <dbReference type="SAM" id="Phobius"/>
    </source>
</evidence>
<gene>
    <name evidence="2" type="ORF">EGD98_10840</name>
</gene>
<keyword evidence="1" id="KW-0812">Transmembrane</keyword>
<feature type="transmembrane region" description="Helical" evidence="1">
    <location>
        <begin position="6"/>
        <end position="22"/>
    </location>
</feature>
<dbReference type="Proteomes" id="UP000783863">
    <property type="component" value="Unassembled WGS sequence"/>
</dbReference>
<keyword evidence="2" id="KW-0378">Hydrolase</keyword>
<keyword evidence="3" id="KW-1185">Reference proteome</keyword>
<dbReference type="InterPro" id="IPR007404">
    <property type="entry name" value="YdjM-like"/>
</dbReference>
<name>A0A8J7YEU0_9EURY</name>
<protein>
    <submittedName>
        <fullName evidence="2">Metal-dependent hydrolase</fullName>
    </submittedName>
</protein>
<keyword evidence="1" id="KW-1133">Transmembrane helix</keyword>
<reference evidence="2" key="1">
    <citation type="submission" date="2021-06" db="EMBL/GenBank/DDBJ databases">
        <title>Halomicroarcula sp. F24A a new haloarchaeum isolated from saline soil.</title>
        <authorList>
            <person name="Duran-Viseras A."/>
            <person name="Sanchez-Porro C."/>
            <person name="Ventosa A."/>
        </authorList>
    </citation>
    <scope>NUCLEOTIDE SEQUENCE</scope>
    <source>
        <strain evidence="2">F24A</strain>
    </source>
</reference>
<evidence type="ECO:0000313" key="2">
    <source>
        <dbReference type="EMBL" id="MBX0304162.1"/>
    </source>
</evidence>
<sequence length="189" mass="20565">MVDVLGHLGMALLWLAPVWYFVDHRRTAALVVGGGFWFGMLPDVDLLLSNWFAGIHHHGVLHTVLAATAFAVVLGPLVGLVFRRIGERTDATWFSARARERPTVIGAITVFVTGVAHVFADMLSAPDVSTRIEPLWPVVKGPVVMMDLLWYQSWWATWGLFVLGVTVNAAAWYLTDGPEASAAAGTAAE</sequence>
<feature type="transmembrane region" description="Helical" evidence="1">
    <location>
        <begin position="155"/>
        <end position="174"/>
    </location>
</feature>